<feature type="domain" description="Transposable element P transposase-like GTP-binding insertion" evidence="3">
    <location>
        <begin position="496"/>
        <end position="606"/>
    </location>
</feature>
<dbReference type="STRING" id="400682.A0A1X7U194"/>
<proteinExistence type="predicted"/>
<name>A0A1X7U194_AMPQE</name>
<feature type="compositionally biased region" description="Low complexity" evidence="1">
    <location>
        <begin position="770"/>
        <end position="784"/>
    </location>
</feature>
<evidence type="ECO:0000313" key="4">
    <source>
        <dbReference type="EnsemblMetazoa" id="Aqu2.1.21421_001"/>
    </source>
</evidence>
<dbReference type="Pfam" id="PF21788">
    <property type="entry name" value="TNP-like_GBD"/>
    <property type="match status" value="1"/>
</dbReference>
<sequence length="1120" mass="129754">MQYRMPRKFSLCSKKHFKQSQKEVSLRLSIKKIHYLKIKIQQQQLPQQWVSLFTAKNILKFCKITEDDKVSYCFTVHEDLSFYVTYCSNRIEVNGIEDEKIANIETIFDVINEVDKIHICPGNNDDKFIYLAENRKFLNIEGVPIASLQTIPTKTIRHHNCTIVKYPKSTNKTFTSHRFLIDTKKNQFLRAFFRKENRFVKKGIADMKLEKFDSYAETNSIAVDESTASDMIKIMNEHNAQISATYSENSFQKLFWDSQLKAVTTPKKSIRWHPSIIKWCIYLRNKSSSAYESVRKSGIYLPSQRTLRDYTHFYKSTSGFSYELDLQIIRESKVHSLSNFQKEVCLVADEMHIKEGLVYDKFTGDLIGYSNTGDINEHLLQLEKQVHTEQSADARQPLATSMLVLMVRGLFTDFSFPYASFPTSSLTGDQLVPIFYEAVLRLEKCGFRVACNTLDGNSVNRKFFKIVGNNSSKITYYTKNPCSIDRNIYFISDPPHLIKTTRNCLASSKRSMKFNDKAISWKFVKELYDISLKSEGLTCIHKLKYEHVNLTPFSKMRVDLAAEVLSSTVSNGMRTFLSDEAEETANFIEKFDKFFDMLNVSNYLSTYKSLKPFKAPYRWSADKRLQWLKDEFLAWIEEWEKQVTERKDIPAKERNKLILSKETLLGIKITAYSFNDLLKYLFTLPDVKSFLSEKLCQDPLEKHFGLHRQRGRTNENPTSAEFLKNQQALRVVSSIRLDGIINGNTRGNKEDTNVPTDGEPLPKRRKLVKSSSTDTPAATSPVSPEKTEIENVLQMIIESPESKLPSISVTMIIKAAKQLLLWSSNKVNEQKMKQFNQYLITFFKIWTTLTVTTQFVREETWKRFALFVSSSEYNTFWASVYSTVGITPCPAILSFEVTFRMFTAYWKKQTLARISATASTDSSSPSLSFDEQNALWYVGGYVIRRMRTKINKNSTAKEMDMLLPLLDELVEDHDEDNGDGEREDEEDNDMNKSWINCINRGGLVYCTNEFHTFLYSLEIQVKLCCNYGKNNVQSMAEMIGQKEELKEIWDKIFQENRDADAAAECRSQGKSFLLKEIIAIYITIRGFRHTSRIMEMYKKDEKKNLQKRKSLRSTLAASEE</sequence>
<feature type="region of interest" description="Disordered" evidence="1">
    <location>
        <begin position="742"/>
        <end position="785"/>
    </location>
</feature>
<evidence type="ECO:0000256" key="1">
    <source>
        <dbReference type="SAM" id="MobiDB-lite"/>
    </source>
</evidence>
<dbReference type="EnsemblMetazoa" id="Aqu2.1.21421_001">
    <property type="protein sequence ID" value="Aqu2.1.21421_001"/>
    <property type="gene ID" value="Aqu2.1.21421"/>
</dbReference>
<evidence type="ECO:0000259" key="2">
    <source>
        <dbReference type="Pfam" id="PF21787"/>
    </source>
</evidence>
<evidence type="ECO:0008006" key="5">
    <source>
        <dbReference type="Google" id="ProtNLM"/>
    </source>
</evidence>
<dbReference type="eggNOG" id="ENOG502RX9E">
    <property type="taxonomic scope" value="Eukaryota"/>
</dbReference>
<dbReference type="InterPro" id="IPR048365">
    <property type="entry name" value="TNP-like_RNaseH_N"/>
</dbReference>
<accession>A0A1X7U194</accession>
<dbReference type="InterPro" id="IPR048366">
    <property type="entry name" value="TNP-like_GBD"/>
</dbReference>
<dbReference type="AlphaFoldDB" id="A0A1X7U194"/>
<dbReference type="InParanoid" id="A0A1X7U194"/>
<evidence type="ECO:0000259" key="3">
    <source>
        <dbReference type="Pfam" id="PF21788"/>
    </source>
</evidence>
<protein>
    <recommendedName>
        <fullName evidence="5">THAP-type domain-containing protein</fullName>
    </recommendedName>
</protein>
<reference evidence="4" key="1">
    <citation type="submission" date="2017-05" db="UniProtKB">
        <authorList>
            <consortium name="EnsemblMetazoa"/>
        </authorList>
    </citation>
    <scope>IDENTIFICATION</scope>
</reference>
<dbReference type="OrthoDB" id="2441813at2759"/>
<feature type="domain" description="Transposable element P transposase-like RNase H" evidence="2">
    <location>
        <begin position="331"/>
        <end position="468"/>
    </location>
</feature>
<organism evidence="4">
    <name type="scientific">Amphimedon queenslandica</name>
    <name type="common">Sponge</name>
    <dbReference type="NCBI Taxonomy" id="400682"/>
    <lineage>
        <taxon>Eukaryota</taxon>
        <taxon>Metazoa</taxon>
        <taxon>Porifera</taxon>
        <taxon>Demospongiae</taxon>
        <taxon>Heteroscleromorpha</taxon>
        <taxon>Haplosclerida</taxon>
        <taxon>Niphatidae</taxon>
        <taxon>Amphimedon</taxon>
    </lineage>
</organism>
<dbReference type="Pfam" id="PF21787">
    <property type="entry name" value="TNP-like_RNaseH_N"/>
    <property type="match status" value="1"/>
</dbReference>